<name>A0A1T4XP26_9BACT</name>
<dbReference type="AlphaFoldDB" id="A0A1T4XP26"/>
<dbReference type="EMBL" id="FUYE01000004">
    <property type="protein sequence ID" value="SKA90815.1"/>
    <property type="molecule type" value="Genomic_DNA"/>
</dbReference>
<protein>
    <submittedName>
        <fullName evidence="1">Uncharacterized protein</fullName>
    </submittedName>
</protein>
<dbReference type="Proteomes" id="UP000190774">
    <property type="component" value="Unassembled WGS sequence"/>
</dbReference>
<organism evidence="1 2">
    <name type="scientific">Prosthecobacter debontii</name>
    <dbReference type="NCBI Taxonomy" id="48467"/>
    <lineage>
        <taxon>Bacteria</taxon>
        <taxon>Pseudomonadati</taxon>
        <taxon>Verrucomicrobiota</taxon>
        <taxon>Verrucomicrobiia</taxon>
        <taxon>Verrucomicrobiales</taxon>
        <taxon>Verrucomicrobiaceae</taxon>
        <taxon>Prosthecobacter</taxon>
    </lineage>
</organism>
<dbReference type="STRING" id="48467.SAMN02745166_01751"/>
<proteinExistence type="predicted"/>
<keyword evidence="2" id="KW-1185">Reference proteome</keyword>
<evidence type="ECO:0000313" key="2">
    <source>
        <dbReference type="Proteomes" id="UP000190774"/>
    </source>
</evidence>
<accession>A0A1T4XP26</accession>
<gene>
    <name evidence="1" type="ORF">SAMN02745166_01751</name>
</gene>
<evidence type="ECO:0000313" key="1">
    <source>
        <dbReference type="EMBL" id="SKA90815.1"/>
    </source>
</evidence>
<sequence length="226" mass="25364">MIRETGDLKRTFNSCYRFSSLRNRRGLMKKRRSTAEVLLSRVPKRSKRPSWMALESPPISPDGMSDKEAHLWWVSVRVKPQRAKSGRPAGHREGLRVADESAAVGTARRASNRTVGARRQTFRLLARPGTDLAATDHPSGQTCLPCSGPNTLEAQPMKPKKPIGTHVGLSRIRLIGRNSGLRRCELGGRRNRSSEGWPFIIGSSDRRISHLFKSIESLHKMRVDHT</sequence>
<reference evidence="2" key="1">
    <citation type="submission" date="2017-02" db="EMBL/GenBank/DDBJ databases">
        <authorList>
            <person name="Varghese N."/>
            <person name="Submissions S."/>
        </authorList>
    </citation>
    <scope>NUCLEOTIDE SEQUENCE [LARGE SCALE GENOMIC DNA]</scope>
    <source>
        <strain evidence="2">ATCC 700200</strain>
    </source>
</reference>